<evidence type="ECO:0000313" key="2">
    <source>
        <dbReference type="EMBL" id="CAG9323360.1"/>
    </source>
</evidence>
<keyword evidence="3" id="KW-1185">Reference proteome</keyword>
<dbReference type="Proteomes" id="UP001162131">
    <property type="component" value="Unassembled WGS sequence"/>
</dbReference>
<evidence type="ECO:0000313" key="3">
    <source>
        <dbReference type="Proteomes" id="UP001162131"/>
    </source>
</evidence>
<feature type="compositionally biased region" description="Polar residues" evidence="1">
    <location>
        <begin position="28"/>
        <end position="38"/>
    </location>
</feature>
<evidence type="ECO:0000256" key="1">
    <source>
        <dbReference type="SAM" id="MobiDB-lite"/>
    </source>
</evidence>
<proteinExistence type="predicted"/>
<dbReference type="AlphaFoldDB" id="A0AAU9JIN5"/>
<gene>
    <name evidence="2" type="ORF">BSTOLATCC_MIC33293</name>
</gene>
<protein>
    <submittedName>
        <fullName evidence="2">Uncharacterized protein</fullName>
    </submittedName>
</protein>
<feature type="region of interest" description="Disordered" evidence="1">
    <location>
        <begin position="1"/>
        <end position="68"/>
    </location>
</feature>
<name>A0AAU9JIN5_9CILI</name>
<accession>A0AAU9JIN5</accession>
<organism evidence="2 3">
    <name type="scientific">Blepharisma stoltei</name>
    <dbReference type="NCBI Taxonomy" id="1481888"/>
    <lineage>
        <taxon>Eukaryota</taxon>
        <taxon>Sar</taxon>
        <taxon>Alveolata</taxon>
        <taxon>Ciliophora</taxon>
        <taxon>Postciliodesmatophora</taxon>
        <taxon>Heterotrichea</taxon>
        <taxon>Heterotrichida</taxon>
        <taxon>Blepharismidae</taxon>
        <taxon>Blepharisma</taxon>
    </lineage>
</organism>
<sequence length="68" mass="7918">MYRISLVFTQKTPKNPKKSQKIPKNPQIGKQKTKNNTKIIHLTAHQQDHQQQPTVLEAEPGIFRRNTD</sequence>
<reference evidence="2" key="1">
    <citation type="submission" date="2021-09" db="EMBL/GenBank/DDBJ databases">
        <authorList>
            <consortium name="AG Swart"/>
            <person name="Singh M."/>
            <person name="Singh A."/>
            <person name="Seah K."/>
            <person name="Emmerich C."/>
        </authorList>
    </citation>
    <scope>NUCLEOTIDE SEQUENCE</scope>
    <source>
        <strain evidence="2">ATCC30299</strain>
    </source>
</reference>
<comment type="caution">
    <text evidence="2">The sequence shown here is derived from an EMBL/GenBank/DDBJ whole genome shotgun (WGS) entry which is preliminary data.</text>
</comment>
<dbReference type="EMBL" id="CAJZBQ010000033">
    <property type="protein sequence ID" value="CAG9323360.1"/>
    <property type="molecule type" value="Genomic_DNA"/>
</dbReference>